<comment type="caution">
    <text evidence="6">The sequence shown here is derived from an EMBL/GenBank/DDBJ whole genome shotgun (WGS) entry which is preliminary data.</text>
</comment>
<evidence type="ECO:0000313" key="6">
    <source>
        <dbReference type="EMBL" id="MBV4396065.1"/>
    </source>
</evidence>
<dbReference type="InterPro" id="IPR052951">
    <property type="entry name" value="Tellurite_res_ion_channel"/>
</dbReference>
<dbReference type="RefSeq" id="WP_169294005.1">
    <property type="nucleotide sequence ID" value="NZ_JAHSPR010000001.1"/>
</dbReference>
<dbReference type="InterPro" id="IPR038665">
    <property type="entry name" value="Voltage-dep_anion_channel_sf"/>
</dbReference>
<dbReference type="Proteomes" id="UP000722165">
    <property type="component" value="Unassembled WGS sequence"/>
</dbReference>
<name>A0ABS6NKA9_9BURK</name>
<feature type="transmembrane region" description="Helical" evidence="5">
    <location>
        <begin position="117"/>
        <end position="138"/>
    </location>
</feature>
<evidence type="ECO:0000256" key="3">
    <source>
        <dbReference type="ARBA" id="ARBA00022989"/>
    </source>
</evidence>
<keyword evidence="2 5" id="KW-0812">Transmembrane</keyword>
<dbReference type="EMBL" id="JAHSPR010000001">
    <property type="protein sequence ID" value="MBV4396065.1"/>
    <property type="molecule type" value="Genomic_DNA"/>
</dbReference>
<evidence type="ECO:0000313" key="7">
    <source>
        <dbReference type="Proteomes" id="UP000722165"/>
    </source>
</evidence>
<evidence type="ECO:0000256" key="1">
    <source>
        <dbReference type="ARBA" id="ARBA00004141"/>
    </source>
</evidence>
<feature type="transmembrane region" description="Helical" evidence="5">
    <location>
        <begin position="91"/>
        <end position="111"/>
    </location>
</feature>
<dbReference type="PANTHER" id="PTHR37955">
    <property type="entry name" value="TELLURITE RESISTANCE PROTEIN TEHA"/>
    <property type="match status" value="1"/>
</dbReference>
<feature type="transmembrane region" description="Helical" evidence="5">
    <location>
        <begin position="53"/>
        <end position="70"/>
    </location>
</feature>
<feature type="transmembrane region" description="Helical" evidence="5">
    <location>
        <begin position="263"/>
        <end position="285"/>
    </location>
</feature>
<evidence type="ECO:0000256" key="2">
    <source>
        <dbReference type="ARBA" id="ARBA00022692"/>
    </source>
</evidence>
<comment type="subcellular location">
    <subcellularLocation>
        <location evidence="1">Membrane</location>
        <topology evidence="1">Multi-pass membrane protein</topology>
    </subcellularLocation>
</comment>
<feature type="transmembrane region" description="Helical" evidence="5">
    <location>
        <begin position="174"/>
        <end position="195"/>
    </location>
</feature>
<protein>
    <submittedName>
        <fullName evidence="6">SLAC1 anion channel family protein</fullName>
    </submittedName>
</protein>
<accession>A0ABS6NKA9</accession>
<keyword evidence="4 5" id="KW-0472">Membrane</keyword>
<proteinExistence type="predicted"/>
<dbReference type="Gene3D" id="1.50.10.150">
    <property type="entry name" value="Voltage-dependent anion channel"/>
    <property type="match status" value="1"/>
</dbReference>
<feature type="transmembrane region" description="Helical" evidence="5">
    <location>
        <begin position="207"/>
        <end position="227"/>
    </location>
</feature>
<evidence type="ECO:0000256" key="4">
    <source>
        <dbReference type="ARBA" id="ARBA00023136"/>
    </source>
</evidence>
<dbReference type="PANTHER" id="PTHR37955:SF1">
    <property type="entry name" value="DEP DOMAIN-CONTAINING PROTEIN"/>
    <property type="match status" value="1"/>
</dbReference>
<evidence type="ECO:0000256" key="5">
    <source>
        <dbReference type="SAM" id="Phobius"/>
    </source>
</evidence>
<organism evidence="6 7">
    <name type="scientific">Advenella alkanexedens</name>
    <dbReference type="NCBI Taxonomy" id="1481665"/>
    <lineage>
        <taxon>Bacteria</taxon>
        <taxon>Pseudomonadati</taxon>
        <taxon>Pseudomonadota</taxon>
        <taxon>Betaproteobacteria</taxon>
        <taxon>Burkholderiales</taxon>
        <taxon>Alcaligenaceae</taxon>
    </lineage>
</organism>
<dbReference type="Pfam" id="PF03595">
    <property type="entry name" value="SLAC1"/>
    <property type="match status" value="1"/>
</dbReference>
<feature type="transmembrane region" description="Helical" evidence="5">
    <location>
        <begin position="291"/>
        <end position="313"/>
    </location>
</feature>
<dbReference type="CDD" id="cd09323">
    <property type="entry name" value="TDT_SLAC1_like"/>
    <property type="match status" value="1"/>
</dbReference>
<feature type="transmembrane region" description="Helical" evidence="5">
    <location>
        <begin position="20"/>
        <end position="41"/>
    </location>
</feature>
<gene>
    <name evidence="6" type="ORF">KU392_02190</name>
</gene>
<feature type="transmembrane region" description="Helical" evidence="5">
    <location>
        <begin position="239"/>
        <end position="256"/>
    </location>
</feature>
<feature type="transmembrane region" description="Helical" evidence="5">
    <location>
        <begin position="150"/>
        <end position="168"/>
    </location>
</feature>
<keyword evidence="7" id="KW-1185">Reference proteome</keyword>
<reference evidence="6 7" key="1">
    <citation type="submission" date="2021-06" db="EMBL/GenBank/DDBJ databases">
        <authorList>
            <person name="Lu T."/>
            <person name="Wang Q."/>
            <person name="Han X."/>
        </authorList>
    </citation>
    <scope>NUCLEOTIDE SEQUENCE [LARGE SCALE GENOMIC DNA]</scope>
    <source>
        <strain evidence="6 7">LAM0050</strain>
    </source>
</reference>
<sequence length="329" mass="36884">MNHSISGTLPAQQNSRLAYFPVALFSSVMGMAGLAIAWLKAAQAFGLPLDPGIGIRWLVTLLYAFLLIVYTSKLFRFPEEVKKEWCHPVKINFMAAITIGLLLVSISWLSVPGVSKWMWAVATLGHFLLTIAVINSWLNKSHYQITHANPAWFIPVVGNILIPIAGVHHAPMDISWFFFSIGLVFWIVLMTIVFYRIFFHEPLPAKLTPTLFILIAPPSVAFISYLALNNHQLDGFARVLYFFALFLTLLLASNALRFFRLPFALSAWAYSFPLAAITIATFEMAHLNPGIFYPILAGILLLVLNVIILLLAYRTLLAVKNRQICQPEP</sequence>
<dbReference type="InterPro" id="IPR004695">
    <property type="entry name" value="SLAC1/Mae1/Ssu1/TehA"/>
</dbReference>
<keyword evidence="3 5" id="KW-1133">Transmembrane helix</keyword>